<reference evidence="1 2" key="1">
    <citation type="submission" date="2016-10" db="EMBL/GenBank/DDBJ databases">
        <authorList>
            <person name="de Groot N.N."/>
        </authorList>
    </citation>
    <scope>NUCLEOTIDE SEQUENCE [LARGE SCALE GENOMIC DNA]</scope>
    <source>
        <strain evidence="1 2">CGMCC 4.3510</strain>
    </source>
</reference>
<gene>
    <name evidence="1" type="ORF">SAMN05216251_10674</name>
</gene>
<keyword evidence="2" id="KW-1185">Reference proteome</keyword>
<dbReference type="Gene3D" id="3.30.420.40">
    <property type="match status" value="1"/>
</dbReference>
<evidence type="ECO:0000313" key="1">
    <source>
        <dbReference type="EMBL" id="SFE88982.1"/>
    </source>
</evidence>
<dbReference type="EMBL" id="FONG01000006">
    <property type="protein sequence ID" value="SFE88982.1"/>
    <property type="molecule type" value="Genomic_DNA"/>
</dbReference>
<evidence type="ECO:0000313" key="2">
    <source>
        <dbReference type="Proteomes" id="UP000199323"/>
    </source>
</evidence>
<proteinExistence type="predicted"/>
<protein>
    <submittedName>
        <fullName evidence="1">Uncharacterized protein</fullName>
    </submittedName>
</protein>
<organism evidence="1 2">
    <name type="scientific">Actinacidiphila alni</name>
    <dbReference type="NCBI Taxonomy" id="380248"/>
    <lineage>
        <taxon>Bacteria</taxon>
        <taxon>Bacillati</taxon>
        <taxon>Actinomycetota</taxon>
        <taxon>Actinomycetes</taxon>
        <taxon>Kitasatosporales</taxon>
        <taxon>Streptomycetaceae</taxon>
        <taxon>Actinacidiphila</taxon>
    </lineage>
</organism>
<dbReference type="RefSeq" id="WP_177246420.1">
    <property type="nucleotide sequence ID" value="NZ_FONG01000006.1"/>
</dbReference>
<accession>A0A1I2E7R6</accession>
<dbReference type="Proteomes" id="UP000199323">
    <property type="component" value="Unassembled WGS sequence"/>
</dbReference>
<name>A0A1I2E7R6_9ACTN</name>
<dbReference type="InterPro" id="IPR043129">
    <property type="entry name" value="ATPase_NBD"/>
</dbReference>
<sequence length="51" mass="5515">MLDHADLAARPVVGIGFGLPAPVDHEAGRVLGRSIMSGWGDYDIRGRLRRS</sequence>
<dbReference type="AlphaFoldDB" id="A0A1I2E7R6"/>
<dbReference type="SUPFAM" id="SSF53067">
    <property type="entry name" value="Actin-like ATPase domain"/>
    <property type="match status" value="1"/>
</dbReference>